<evidence type="ECO:0000256" key="1">
    <source>
        <dbReference type="ARBA" id="ARBA00006820"/>
    </source>
</evidence>
<protein>
    <submittedName>
        <fullName evidence="4">Uncharacterized protein</fullName>
    </submittedName>
</protein>
<sequence>MRYYEKSPHNMSSHMSFTNAVGYLKVPKTIYIVSFILVVGIIMTVVNVYQLRLMQQEHYQKTHGYASSEAVNDLGAKKRPIVWVKGRNVHSGYLDHVFAVFRRLGYAVGDENSDWDVLWHHDYPFLQDSLRSMLQNLPAHKKVNHIPGSGFYTSKVNLATSNVTAGIPPAFELPLRKEEFLAFANSHPEKYWVQKSNRHRGIQIKQIQDLNLEQDNSFVQEYIANPFLIDKRKFDIGIYTVVTSVNPLRVYIYEGDALLRFCPQDYHPFDPNNVDKYVVGDDYTPTWQMPSLSKYFTDLDMNFRESLNSYVRSVGKDPERIWSQIRETIRQVFQAKQKEIQLLIDNYKSQTNFFELSRFDFVLDEELNVYLMEANMSPNLGSGHFPPNKLLYEQVIMNMLSLVGVGTQLHGESLAVRELDVEHMMVSPKDMRVFGDKCISPLCAESCNDLVCRLCRKCLDARLAISIRQAYQEHLNRRNMRRIIPAPVFEKARPANHPTTEDRLMELWFKGKCDQDSSWCR</sequence>
<dbReference type="Pfam" id="PF03133">
    <property type="entry name" value="TTL"/>
    <property type="match status" value="1"/>
</dbReference>
<comment type="similarity">
    <text evidence="1">Belongs to the tubulin--tyrosine ligase family.</text>
</comment>
<accession>A0A914XPX0</accession>
<organism evidence="3 4">
    <name type="scientific">Plectus sambesii</name>
    <dbReference type="NCBI Taxonomy" id="2011161"/>
    <lineage>
        <taxon>Eukaryota</taxon>
        <taxon>Metazoa</taxon>
        <taxon>Ecdysozoa</taxon>
        <taxon>Nematoda</taxon>
        <taxon>Chromadorea</taxon>
        <taxon>Plectida</taxon>
        <taxon>Plectina</taxon>
        <taxon>Plectoidea</taxon>
        <taxon>Plectidae</taxon>
        <taxon>Plectus</taxon>
    </lineage>
</organism>
<evidence type="ECO:0000313" key="4">
    <source>
        <dbReference type="WBParaSite" id="PSAMB.scaffold920size38566.g9717.t1"/>
    </source>
</evidence>
<dbReference type="AlphaFoldDB" id="A0A914XPX0"/>
<keyword evidence="2" id="KW-0472">Membrane</keyword>
<keyword evidence="3" id="KW-1185">Reference proteome</keyword>
<dbReference type="Gene3D" id="3.30.470.20">
    <property type="entry name" value="ATP-grasp fold, B domain"/>
    <property type="match status" value="1"/>
</dbReference>
<keyword evidence="2" id="KW-0812">Transmembrane</keyword>
<dbReference type="InterPro" id="IPR004344">
    <property type="entry name" value="TTL/TTLL_fam"/>
</dbReference>
<proteinExistence type="inferred from homology"/>
<evidence type="ECO:0000256" key="2">
    <source>
        <dbReference type="SAM" id="Phobius"/>
    </source>
</evidence>
<dbReference type="PANTHER" id="PTHR47113:SF1">
    <property type="entry name" value="LD09343P"/>
    <property type="match status" value="1"/>
</dbReference>
<dbReference type="Proteomes" id="UP000887566">
    <property type="component" value="Unplaced"/>
</dbReference>
<reference evidence="4" key="1">
    <citation type="submission" date="2022-11" db="UniProtKB">
        <authorList>
            <consortium name="WormBaseParasite"/>
        </authorList>
    </citation>
    <scope>IDENTIFICATION</scope>
</reference>
<dbReference type="WBParaSite" id="PSAMB.scaffold920size38566.g9717.t1">
    <property type="protein sequence ID" value="PSAMB.scaffold920size38566.g9717.t1"/>
    <property type="gene ID" value="PSAMB.scaffold920size38566.g9717"/>
</dbReference>
<keyword evidence="2" id="KW-1133">Transmembrane helix</keyword>
<dbReference type="PANTHER" id="PTHR47113">
    <property type="entry name" value="LD09343P"/>
    <property type="match status" value="1"/>
</dbReference>
<evidence type="ECO:0000313" key="3">
    <source>
        <dbReference type="Proteomes" id="UP000887566"/>
    </source>
</evidence>
<name>A0A914XPX0_9BILA</name>
<dbReference type="PROSITE" id="PS51221">
    <property type="entry name" value="TTL"/>
    <property type="match status" value="1"/>
</dbReference>
<dbReference type="InterPro" id="IPR053317">
    <property type="entry name" value="Tubulin_polyglutamylase"/>
</dbReference>
<feature type="transmembrane region" description="Helical" evidence="2">
    <location>
        <begin position="29"/>
        <end position="49"/>
    </location>
</feature>
<dbReference type="SUPFAM" id="SSF56059">
    <property type="entry name" value="Glutathione synthetase ATP-binding domain-like"/>
    <property type="match status" value="1"/>
</dbReference>
<dbReference type="GO" id="GO:0019098">
    <property type="term" value="P:reproductive behavior"/>
    <property type="evidence" value="ECO:0007669"/>
    <property type="project" value="UniProtKB-ARBA"/>
</dbReference>